<dbReference type="OrthoDB" id="2990832at2"/>
<dbReference type="EMBL" id="FTOD01000009">
    <property type="protein sequence ID" value="SIS99718.1"/>
    <property type="molecule type" value="Genomic_DNA"/>
</dbReference>
<dbReference type="Proteomes" id="UP000186795">
    <property type="component" value="Unassembled WGS sequence"/>
</dbReference>
<evidence type="ECO:0000256" key="1">
    <source>
        <dbReference type="SAM" id="Coils"/>
    </source>
</evidence>
<dbReference type="AlphaFoldDB" id="A0A1N7NNB8"/>
<gene>
    <name evidence="2" type="ORF">SAMN05421790_109114</name>
</gene>
<proteinExistence type="predicted"/>
<name>A0A1N7NNB8_9BACL</name>
<evidence type="ECO:0000313" key="3">
    <source>
        <dbReference type="Proteomes" id="UP000186795"/>
    </source>
</evidence>
<keyword evidence="1" id="KW-0175">Coiled coil</keyword>
<sequence length="64" mass="7723">MDGMKVEMNLSGEEWRAALSCIERRYNELKRKLAEGERMGRSIRYYREESLLLERVLDELKNQE</sequence>
<feature type="coiled-coil region" evidence="1">
    <location>
        <begin position="12"/>
        <end position="63"/>
    </location>
</feature>
<dbReference type="RefSeq" id="WP_040387644.1">
    <property type="nucleotide sequence ID" value="NZ_CP048103.1"/>
</dbReference>
<keyword evidence="3" id="KW-1185">Reference proteome</keyword>
<accession>A0A1N7NNB8</accession>
<evidence type="ECO:0000313" key="2">
    <source>
        <dbReference type="EMBL" id="SIS99718.1"/>
    </source>
</evidence>
<reference evidence="3" key="1">
    <citation type="submission" date="2017-01" db="EMBL/GenBank/DDBJ databases">
        <authorList>
            <person name="Varghese N."/>
            <person name="Submissions S."/>
        </authorList>
    </citation>
    <scope>NUCLEOTIDE SEQUENCE [LARGE SCALE GENOMIC DNA]</scope>
    <source>
        <strain evidence="3">DSM 45196</strain>
    </source>
</reference>
<protein>
    <submittedName>
        <fullName evidence="2">Uncharacterized protein</fullName>
    </submittedName>
</protein>
<organism evidence="2 3">
    <name type="scientific">Kroppenstedtia eburnea</name>
    <dbReference type="NCBI Taxonomy" id="714067"/>
    <lineage>
        <taxon>Bacteria</taxon>
        <taxon>Bacillati</taxon>
        <taxon>Bacillota</taxon>
        <taxon>Bacilli</taxon>
        <taxon>Bacillales</taxon>
        <taxon>Thermoactinomycetaceae</taxon>
        <taxon>Kroppenstedtia</taxon>
    </lineage>
</organism>